<name>A0A918TUA5_9RHOB</name>
<evidence type="ECO:0000313" key="2">
    <source>
        <dbReference type="Proteomes" id="UP000638981"/>
    </source>
</evidence>
<organism evidence="1 2">
    <name type="scientific">Neogemmobacter tilapiae</name>
    <dbReference type="NCBI Taxonomy" id="875041"/>
    <lineage>
        <taxon>Bacteria</taxon>
        <taxon>Pseudomonadati</taxon>
        <taxon>Pseudomonadota</taxon>
        <taxon>Alphaproteobacteria</taxon>
        <taxon>Rhodobacterales</taxon>
        <taxon>Paracoccaceae</taxon>
        <taxon>Neogemmobacter</taxon>
    </lineage>
</organism>
<accession>A0A918TUA5</accession>
<protein>
    <recommendedName>
        <fullName evidence="3">SRPBCC family protein</fullName>
    </recommendedName>
</protein>
<dbReference type="Proteomes" id="UP000638981">
    <property type="component" value="Unassembled WGS sequence"/>
</dbReference>
<dbReference type="EMBL" id="BMYJ01000010">
    <property type="protein sequence ID" value="GHC63688.1"/>
    <property type="molecule type" value="Genomic_DNA"/>
</dbReference>
<dbReference type="SUPFAM" id="SSF55961">
    <property type="entry name" value="Bet v1-like"/>
    <property type="match status" value="1"/>
</dbReference>
<keyword evidence="2" id="KW-1185">Reference proteome</keyword>
<evidence type="ECO:0008006" key="3">
    <source>
        <dbReference type="Google" id="ProtNLM"/>
    </source>
</evidence>
<comment type="caution">
    <text evidence="1">The sequence shown here is derived from an EMBL/GenBank/DDBJ whole genome shotgun (WGS) entry which is preliminary data.</text>
</comment>
<evidence type="ECO:0000313" key="1">
    <source>
        <dbReference type="EMBL" id="GHC63688.1"/>
    </source>
</evidence>
<dbReference type="AlphaFoldDB" id="A0A918TUA5"/>
<dbReference type="InterPro" id="IPR023393">
    <property type="entry name" value="START-like_dom_sf"/>
</dbReference>
<dbReference type="Gene3D" id="3.30.530.20">
    <property type="match status" value="1"/>
</dbReference>
<reference evidence="1" key="2">
    <citation type="submission" date="2020-09" db="EMBL/GenBank/DDBJ databases">
        <authorList>
            <person name="Sun Q."/>
            <person name="Kim S."/>
        </authorList>
    </citation>
    <scope>NUCLEOTIDE SEQUENCE</scope>
    <source>
        <strain evidence="1">KCTC 23310</strain>
    </source>
</reference>
<reference evidence="1" key="1">
    <citation type="journal article" date="2014" name="Int. J. Syst. Evol. Microbiol.">
        <title>Complete genome sequence of Corynebacterium casei LMG S-19264T (=DSM 44701T), isolated from a smear-ripened cheese.</title>
        <authorList>
            <consortium name="US DOE Joint Genome Institute (JGI-PGF)"/>
            <person name="Walter F."/>
            <person name="Albersmeier A."/>
            <person name="Kalinowski J."/>
            <person name="Ruckert C."/>
        </authorList>
    </citation>
    <scope>NUCLEOTIDE SEQUENCE</scope>
    <source>
        <strain evidence="1">KCTC 23310</strain>
    </source>
</reference>
<sequence length="154" mass="17178">MKLKAHHDLDIGNHALFAALTDATRWERAAMRKGVEVLRIDGGDELAAGAVWQVTGLVRGKLRSGQLKLRMVEEPSHLLFDFESPMFTGVFVTRLFEMSARRTRVALEVEVRPRTLAARIVLQGARLGRQKLEGRFHARAGVVLRDLVGQLRGG</sequence>
<proteinExistence type="predicted"/>
<gene>
    <name evidence="1" type="ORF">GCM10007315_30070</name>
</gene>
<dbReference type="RefSeq" id="WP_189412587.1">
    <property type="nucleotide sequence ID" value="NZ_BMYJ01000010.1"/>
</dbReference>